<evidence type="ECO:0000313" key="2">
    <source>
        <dbReference type="EMBL" id="RRC98614.1"/>
    </source>
</evidence>
<protein>
    <submittedName>
        <fullName evidence="2">Uncharacterized protein</fullName>
    </submittedName>
</protein>
<accession>A0A3P1SNT4</accession>
<proteinExistence type="predicted"/>
<gene>
    <name evidence="2" type="ORF">EHS89_13465</name>
</gene>
<feature type="compositionally biased region" description="Polar residues" evidence="1">
    <location>
        <begin position="13"/>
        <end position="35"/>
    </location>
</feature>
<evidence type="ECO:0000313" key="3">
    <source>
        <dbReference type="Proteomes" id="UP000267535"/>
    </source>
</evidence>
<dbReference type="Proteomes" id="UP000267535">
    <property type="component" value="Unassembled WGS sequence"/>
</dbReference>
<organism evidence="2 3">
    <name type="scientific">Amphritea balenae</name>
    <dbReference type="NCBI Taxonomy" id="452629"/>
    <lineage>
        <taxon>Bacteria</taxon>
        <taxon>Pseudomonadati</taxon>
        <taxon>Pseudomonadota</taxon>
        <taxon>Gammaproteobacteria</taxon>
        <taxon>Oceanospirillales</taxon>
        <taxon>Oceanospirillaceae</taxon>
        <taxon>Amphritea</taxon>
    </lineage>
</organism>
<dbReference type="EMBL" id="RQXV01000007">
    <property type="protein sequence ID" value="RRC98614.1"/>
    <property type="molecule type" value="Genomic_DNA"/>
</dbReference>
<feature type="region of interest" description="Disordered" evidence="1">
    <location>
        <begin position="1"/>
        <end position="47"/>
    </location>
</feature>
<name>A0A3P1SNT4_9GAMM</name>
<comment type="caution">
    <text evidence="2">The sequence shown here is derived from an EMBL/GenBank/DDBJ whole genome shotgun (WGS) entry which is preliminary data.</text>
</comment>
<reference evidence="2 3" key="1">
    <citation type="submission" date="2018-11" db="EMBL/GenBank/DDBJ databases">
        <title>The draft genome sequence of Amphritea balenae JAMM 1525T.</title>
        <authorList>
            <person name="Fang Z."/>
            <person name="Zhang Y."/>
            <person name="Han X."/>
        </authorList>
    </citation>
    <scope>NUCLEOTIDE SEQUENCE [LARGE SCALE GENOMIC DNA]</scope>
    <source>
        <strain evidence="2 3">JAMM 1525</strain>
    </source>
</reference>
<dbReference type="AlphaFoldDB" id="A0A3P1SNT4"/>
<sequence length="65" mass="7455">MERAERKTPNPLTPCSSSKNKPLTQKFHSNKSSEQVENEKTDNIKADHSLFKALPKEYHAKRTTT</sequence>
<keyword evidence="3" id="KW-1185">Reference proteome</keyword>
<feature type="compositionally biased region" description="Basic and acidic residues" evidence="1">
    <location>
        <begin position="37"/>
        <end position="47"/>
    </location>
</feature>
<evidence type="ECO:0000256" key="1">
    <source>
        <dbReference type="SAM" id="MobiDB-lite"/>
    </source>
</evidence>
<dbReference type="RefSeq" id="WP_124926675.1">
    <property type="nucleotide sequence ID" value="NZ_BMOH01000002.1"/>
</dbReference>